<dbReference type="AlphaFoldDB" id="A0AAJ0D0D1"/>
<comment type="caution">
    <text evidence="3">The sequence shown here is derived from an EMBL/GenBank/DDBJ whole genome shotgun (WGS) entry which is preliminary data.</text>
</comment>
<reference evidence="3" key="1">
    <citation type="submission" date="2023-06" db="EMBL/GenBank/DDBJ databases">
        <title>Conoideocrella luteorostrata (Hypocreales: Clavicipitaceae), a potential biocontrol fungus for elongate hemlock scale in United States Christmas tree production areas.</title>
        <authorList>
            <person name="Barrett H."/>
            <person name="Lovett B."/>
            <person name="Macias A.M."/>
            <person name="Stajich J.E."/>
            <person name="Kasson M.T."/>
        </authorList>
    </citation>
    <scope>NUCLEOTIDE SEQUENCE</scope>
    <source>
        <strain evidence="3">ARSEF 14590</strain>
    </source>
</reference>
<dbReference type="InterPro" id="IPR011041">
    <property type="entry name" value="Quinoprot_gluc/sorb_DH_b-prop"/>
</dbReference>
<evidence type="ECO:0000259" key="2">
    <source>
        <dbReference type="Pfam" id="PF22807"/>
    </source>
</evidence>
<keyword evidence="4" id="KW-1185">Reference proteome</keyword>
<accession>A0AAJ0D0D1</accession>
<protein>
    <recommendedName>
        <fullName evidence="2">Pyrroloquinoline quinone-dependent pyranose dehydrogenase beta-propeller domain-containing protein</fullName>
    </recommendedName>
</protein>
<dbReference type="PANTHER" id="PTHR47572">
    <property type="entry name" value="LIPOPROTEIN-RELATED"/>
    <property type="match status" value="1"/>
</dbReference>
<keyword evidence="1" id="KW-0732">Signal</keyword>
<dbReference type="InterPro" id="IPR054539">
    <property type="entry name" value="Beta-prop_PDH"/>
</dbReference>
<dbReference type="Proteomes" id="UP001251528">
    <property type="component" value="Unassembled WGS sequence"/>
</dbReference>
<organism evidence="3 4">
    <name type="scientific">Conoideocrella luteorostrata</name>
    <dbReference type="NCBI Taxonomy" id="1105319"/>
    <lineage>
        <taxon>Eukaryota</taxon>
        <taxon>Fungi</taxon>
        <taxon>Dikarya</taxon>
        <taxon>Ascomycota</taxon>
        <taxon>Pezizomycotina</taxon>
        <taxon>Sordariomycetes</taxon>
        <taxon>Hypocreomycetidae</taxon>
        <taxon>Hypocreales</taxon>
        <taxon>Clavicipitaceae</taxon>
        <taxon>Conoideocrella</taxon>
    </lineage>
</organism>
<dbReference type="PANTHER" id="PTHR47572:SF4">
    <property type="entry name" value="LACTONASE DRP35"/>
    <property type="match status" value="1"/>
</dbReference>
<sequence>MSLRSALVAALAATATATAQHRSSHTLNARDDCPNTLAVSYTPPVAAKGWTYRLAAKGFKKPRSIVVDDNGGLLVVDSGSGVYRLTVDQDKGQTCVVMSSPKILINSTELSHGLALSTDGKTLYASSSSKVYAWAYDSKAATVSSSNYTVIANMSDTDRTTRTLLTSKKKPGMLIVSRGTVNDKASDAARSRSSGHSQLRAFDVSNSKNGSEPLNFMDGILLGWGLRNSVGVAEDPAKGGIWSVENSIDELTRDGKDIHADNPGEELNYHGILNDTSTSSSQGGNYGFPLCYTLWNTTGFPNLGDLKPADQFPGPDPAAQTFTDTTCNKDYVAPRLAFQAHTAPLDIKFNKDGSKAFVTFHGSWTRSNPVGYRISSVAFDTSKGEPTAQKSSTDAAVDILSTPNLAQCPDGCFRPVGLALDSKDRLWVSSDSTGEIFIMYQNGTTSDNASSVGSRSVVVDGAASWAVVLAALVAGLFLA</sequence>
<gene>
    <name evidence="3" type="ORF">QQS21_000938</name>
</gene>
<feature type="domain" description="Pyrroloquinoline quinone-dependent pyranose dehydrogenase beta-propeller" evidence="2">
    <location>
        <begin position="44"/>
        <end position="441"/>
    </location>
</feature>
<feature type="signal peptide" evidence="1">
    <location>
        <begin position="1"/>
        <end position="19"/>
    </location>
</feature>
<dbReference type="InterPro" id="IPR011042">
    <property type="entry name" value="6-blade_b-propeller_TolB-like"/>
</dbReference>
<feature type="chain" id="PRO_5042519132" description="Pyrroloquinoline quinone-dependent pyranose dehydrogenase beta-propeller domain-containing protein" evidence="1">
    <location>
        <begin position="20"/>
        <end position="479"/>
    </location>
</feature>
<proteinExistence type="predicted"/>
<dbReference type="SUPFAM" id="SSF50952">
    <property type="entry name" value="Soluble quinoprotein glucose dehydrogenase"/>
    <property type="match status" value="1"/>
</dbReference>
<name>A0AAJ0D0D1_9HYPO</name>
<dbReference type="Pfam" id="PF22807">
    <property type="entry name" value="TrAA12"/>
    <property type="match status" value="1"/>
</dbReference>
<evidence type="ECO:0000313" key="3">
    <source>
        <dbReference type="EMBL" id="KAK2613009.1"/>
    </source>
</evidence>
<evidence type="ECO:0000313" key="4">
    <source>
        <dbReference type="Proteomes" id="UP001251528"/>
    </source>
</evidence>
<evidence type="ECO:0000256" key="1">
    <source>
        <dbReference type="SAM" id="SignalP"/>
    </source>
</evidence>
<dbReference type="InterPro" id="IPR051262">
    <property type="entry name" value="SMP-30/CGR1_Lactonase"/>
</dbReference>
<dbReference type="EMBL" id="JASWJB010000009">
    <property type="protein sequence ID" value="KAK2613009.1"/>
    <property type="molecule type" value="Genomic_DNA"/>
</dbReference>
<dbReference type="Gene3D" id="2.120.10.30">
    <property type="entry name" value="TolB, C-terminal domain"/>
    <property type="match status" value="1"/>
</dbReference>